<dbReference type="Gene3D" id="1.10.4200.10">
    <property type="entry name" value="Triphosphoribosyl-dephospho-CoA protein"/>
    <property type="match status" value="1"/>
</dbReference>
<comment type="caution">
    <text evidence="6">The sequence shown here is derived from an EMBL/GenBank/DDBJ whole genome shotgun (WGS) entry which is preliminary data.</text>
</comment>
<keyword evidence="6" id="KW-0328">Glycosyltransferase</keyword>
<dbReference type="Proteomes" id="UP001200430">
    <property type="component" value="Unassembled WGS sequence"/>
</dbReference>
<dbReference type="PANTHER" id="PTHR30201">
    <property type="entry name" value="TRIPHOSPHORIBOSYL-DEPHOSPHO-COA SYNTHASE"/>
    <property type="match status" value="1"/>
</dbReference>
<dbReference type="InterPro" id="IPR002736">
    <property type="entry name" value="CitG"/>
</dbReference>
<evidence type="ECO:0000313" key="7">
    <source>
        <dbReference type="Proteomes" id="UP001200430"/>
    </source>
</evidence>
<reference evidence="6 7" key="1">
    <citation type="submission" date="2022-01" db="EMBL/GenBank/DDBJ databases">
        <title>Dethiosulfovibrio faecalis sp. nov., a novel proteolytic, non-sulfur-reducing bacterium isolated from a marine aquaculture solid waste bioreactor.</title>
        <authorList>
            <person name="Grabowski S."/>
            <person name="Apolinario E."/>
            <person name="Schneider N."/>
            <person name="Marshall C.W."/>
            <person name="Sowers K.R."/>
        </authorList>
    </citation>
    <scope>NUCLEOTIDE SEQUENCE [LARGE SCALE GENOMIC DNA]</scope>
    <source>
        <strain evidence="6 7">DSM 12537</strain>
    </source>
</reference>
<keyword evidence="4" id="KW-0547">Nucleotide-binding</keyword>
<evidence type="ECO:0000256" key="1">
    <source>
        <dbReference type="ARBA" id="ARBA00001210"/>
    </source>
</evidence>
<accession>A0ABS9ENL7</accession>
<comment type="catalytic activity">
    <reaction evidence="1">
        <text>3'-dephospho-CoA + ATP = 2'-(5''-triphospho-alpha-D-ribosyl)-3'-dephospho-CoA + adenine</text>
        <dbReference type="Rhea" id="RHEA:15117"/>
        <dbReference type="ChEBI" id="CHEBI:16708"/>
        <dbReference type="ChEBI" id="CHEBI:30616"/>
        <dbReference type="ChEBI" id="CHEBI:57328"/>
        <dbReference type="ChEBI" id="CHEBI:61378"/>
        <dbReference type="EC" id="2.4.2.52"/>
    </reaction>
</comment>
<keyword evidence="5" id="KW-0067">ATP-binding</keyword>
<evidence type="ECO:0000256" key="3">
    <source>
        <dbReference type="ARBA" id="ARBA00022679"/>
    </source>
</evidence>
<gene>
    <name evidence="6" type="ORF">L2W38_08125</name>
</gene>
<dbReference type="GO" id="GO:0016757">
    <property type="term" value="F:glycosyltransferase activity"/>
    <property type="evidence" value="ECO:0007669"/>
    <property type="project" value="UniProtKB-KW"/>
</dbReference>
<evidence type="ECO:0000256" key="2">
    <source>
        <dbReference type="ARBA" id="ARBA00012074"/>
    </source>
</evidence>
<dbReference type="EC" id="2.4.2.52" evidence="2"/>
<sequence>MLSDRLATLAQRALIHEAASSPKPGLVTSIDRGAHHDMDFGSFVASALALGPFFKQAATIGTKLHREPPEECLEVLRSAGREAESSMEEATGGVNAHRGAIFSMGLAVAAVSRTVSLGEIPHGEAVAKAAGSFVAGIVERELTPLLLRHEEPLSAGERLFVSMGVDGIRGEAERGFPSALVALSRLKSYPDPLSSFAMCDALLSVLASGNDTNVLSRGGKERMIYLAEAAEEALRLGCMKTSEGRRKVAAMERYCLDNWVSPGGSADMLALAVFLVLVEREWPTSSTSYPCTP</sequence>
<evidence type="ECO:0000256" key="5">
    <source>
        <dbReference type="ARBA" id="ARBA00022840"/>
    </source>
</evidence>
<evidence type="ECO:0000256" key="4">
    <source>
        <dbReference type="ARBA" id="ARBA00022741"/>
    </source>
</evidence>
<evidence type="ECO:0000313" key="6">
    <source>
        <dbReference type="EMBL" id="MCF4142782.1"/>
    </source>
</evidence>
<keyword evidence="7" id="KW-1185">Reference proteome</keyword>
<dbReference type="EMBL" id="JAKGUD010000007">
    <property type="protein sequence ID" value="MCF4142782.1"/>
    <property type="molecule type" value="Genomic_DNA"/>
</dbReference>
<organism evidence="6 7">
    <name type="scientific">Dethiosulfovibrio marinus</name>
    <dbReference type="NCBI Taxonomy" id="133532"/>
    <lineage>
        <taxon>Bacteria</taxon>
        <taxon>Thermotogati</taxon>
        <taxon>Synergistota</taxon>
        <taxon>Synergistia</taxon>
        <taxon>Synergistales</taxon>
        <taxon>Dethiosulfovibrionaceae</taxon>
        <taxon>Dethiosulfovibrio</taxon>
    </lineage>
</organism>
<dbReference type="PANTHER" id="PTHR30201:SF2">
    <property type="entry name" value="2-(5''-TRIPHOSPHORIBOSYL)-3'-DEPHOSPHOCOENZYME-A SYNTHASE"/>
    <property type="match status" value="1"/>
</dbReference>
<protein>
    <recommendedName>
        <fullName evidence="2">triphosphoribosyl-dephospho-CoA synthase</fullName>
        <ecNumber evidence="2">2.4.2.52</ecNumber>
    </recommendedName>
</protein>
<name>A0ABS9ENL7_9BACT</name>
<proteinExistence type="predicted"/>
<dbReference type="GO" id="GO:0046917">
    <property type="term" value="F:triphosphoribosyl-dephospho-CoA synthase activity"/>
    <property type="evidence" value="ECO:0007669"/>
    <property type="project" value="UniProtKB-EC"/>
</dbReference>
<dbReference type="Pfam" id="PF01874">
    <property type="entry name" value="CitG"/>
    <property type="match status" value="1"/>
</dbReference>
<keyword evidence="3 6" id="KW-0808">Transferase</keyword>
<dbReference type="RefSeq" id="WP_236099502.1">
    <property type="nucleotide sequence ID" value="NZ_JAKGUD010000007.1"/>
</dbReference>